<sequence>MKTYLIAGKSLELYMLQHKDEINLNVNAKKI</sequence>
<reference evidence="1" key="1">
    <citation type="journal article" date="2021" name="Proc. Natl. Acad. Sci. U.S.A.">
        <title>A Catalog of Tens of Thousands of Viruses from Human Metagenomes Reveals Hidden Associations with Chronic Diseases.</title>
        <authorList>
            <person name="Tisza M.J."/>
            <person name="Buck C.B."/>
        </authorList>
    </citation>
    <scope>NUCLEOTIDE SEQUENCE</scope>
    <source>
        <strain evidence="1">CtOZu12</strain>
    </source>
</reference>
<proteinExistence type="predicted"/>
<protein>
    <submittedName>
        <fullName evidence="1">Uncharacterized protein</fullName>
    </submittedName>
</protein>
<dbReference type="EMBL" id="BK029940">
    <property type="protein sequence ID" value="DAD55999.1"/>
    <property type="molecule type" value="Genomic_DNA"/>
</dbReference>
<accession>A0A8D9PEY0</accession>
<organism evidence="1">
    <name type="scientific">Bacteriophage sp</name>
    <dbReference type="NCBI Taxonomy" id="38018"/>
    <lineage>
        <taxon>Viruses</taxon>
    </lineage>
</organism>
<evidence type="ECO:0000313" key="1">
    <source>
        <dbReference type="EMBL" id="DAD55999.1"/>
    </source>
</evidence>
<name>A0A8D9PEY0_9VIRU</name>